<feature type="domain" description="Glycosyltransferase subfamily 4-like N-terminal" evidence="3">
    <location>
        <begin position="22"/>
        <end position="178"/>
    </location>
</feature>
<evidence type="ECO:0000259" key="3">
    <source>
        <dbReference type="Pfam" id="PF13439"/>
    </source>
</evidence>
<reference evidence="4" key="1">
    <citation type="submission" date="2020-02" db="EMBL/GenBank/DDBJ databases">
        <authorList>
            <person name="Meier V. D."/>
        </authorList>
    </citation>
    <scope>NUCLEOTIDE SEQUENCE</scope>
    <source>
        <strain evidence="4">AVDCRST_MAG77</strain>
    </source>
</reference>
<keyword evidence="1" id="KW-0808">Transferase</keyword>
<dbReference type="Gene3D" id="3.40.50.2000">
    <property type="entry name" value="Glycogen Phosphorylase B"/>
    <property type="match status" value="2"/>
</dbReference>
<sequence>MTAPPRSAIAFDALFLDPGVSGGPETILRGLVPAVATLRPDLDITIVTSRRGAIALREDGWTEFTRIVSLPSDDDRRVRKVVTQQLMLARLARRRGWHLVHSLSNLGPIRIAPPLVLTVYDVVFLRQATMRGLSRMAIGTFVRQAAPRAEAVVTMSEASKAEIIEDLRVDPARVFVVRTPGRPPGPAADPSALRARLGLEGRRIVLNVAAKRRHKNQALLIRAVERLPSDIALVMVGHDGGDGAALRRLAAASTVGDRIVQLDYVPDDELEALYAMAACVALPTRAEGYGLPVLEAMQRGIPVACSDLPVLREVGADAVVYFDPTDPAAAAEAINRVLAGGGFASRGRTQAARFSWESAARQHLDIYDRCTSA</sequence>
<dbReference type="InterPro" id="IPR028098">
    <property type="entry name" value="Glyco_trans_4-like_N"/>
</dbReference>
<dbReference type="GO" id="GO:0009103">
    <property type="term" value="P:lipopolysaccharide biosynthetic process"/>
    <property type="evidence" value="ECO:0007669"/>
    <property type="project" value="TreeGrafter"/>
</dbReference>
<evidence type="ECO:0008006" key="5">
    <source>
        <dbReference type="Google" id="ProtNLM"/>
    </source>
</evidence>
<evidence type="ECO:0000313" key="4">
    <source>
        <dbReference type="EMBL" id="CAA9247171.1"/>
    </source>
</evidence>
<dbReference type="EMBL" id="CADCTC010000121">
    <property type="protein sequence ID" value="CAA9247171.1"/>
    <property type="molecule type" value="Genomic_DNA"/>
</dbReference>
<accession>A0A6J4ICD6</accession>
<gene>
    <name evidence="4" type="ORF">AVDCRST_MAG77-2938</name>
</gene>
<dbReference type="InterPro" id="IPR001296">
    <property type="entry name" value="Glyco_trans_1"/>
</dbReference>
<evidence type="ECO:0000259" key="2">
    <source>
        <dbReference type="Pfam" id="PF00534"/>
    </source>
</evidence>
<evidence type="ECO:0000256" key="1">
    <source>
        <dbReference type="ARBA" id="ARBA00022679"/>
    </source>
</evidence>
<feature type="domain" description="Glycosyl transferase family 1" evidence="2">
    <location>
        <begin position="194"/>
        <end position="343"/>
    </location>
</feature>
<dbReference type="SUPFAM" id="SSF53756">
    <property type="entry name" value="UDP-Glycosyltransferase/glycogen phosphorylase"/>
    <property type="match status" value="1"/>
</dbReference>
<proteinExistence type="predicted"/>
<organism evidence="4">
    <name type="scientific">uncultured Chloroflexota bacterium</name>
    <dbReference type="NCBI Taxonomy" id="166587"/>
    <lineage>
        <taxon>Bacteria</taxon>
        <taxon>Bacillati</taxon>
        <taxon>Chloroflexota</taxon>
        <taxon>environmental samples</taxon>
    </lineage>
</organism>
<dbReference type="Pfam" id="PF00534">
    <property type="entry name" value="Glycos_transf_1"/>
    <property type="match status" value="1"/>
</dbReference>
<dbReference type="CDD" id="cd03809">
    <property type="entry name" value="GT4_MtfB-like"/>
    <property type="match status" value="1"/>
</dbReference>
<dbReference type="Pfam" id="PF13439">
    <property type="entry name" value="Glyco_transf_4"/>
    <property type="match status" value="1"/>
</dbReference>
<dbReference type="PANTHER" id="PTHR46401:SF2">
    <property type="entry name" value="GLYCOSYLTRANSFERASE WBBK-RELATED"/>
    <property type="match status" value="1"/>
</dbReference>
<protein>
    <recommendedName>
        <fullName evidence="5">Glycosyl transferase, group 1</fullName>
    </recommendedName>
</protein>
<dbReference type="AlphaFoldDB" id="A0A6J4ICD6"/>
<dbReference type="GO" id="GO:0016757">
    <property type="term" value="F:glycosyltransferase activity"/>
    <property type="evidence" value="ECO:0007669"/>
    <property type="project" value="InterPro"/>
</dbReference>
<name>A0A6J4ICD6_9CHLR</name>
<dbReference type="PANTHER" id="PTHR46401">
    <property type="entry name" value="GLYCOSYLTRANSFERASE WBBK-RELATED"/>
    <property type="match status" value="1"/>
</dbReference>